<evidence type="ECO:0000256" key="3">
    <source>
        <dbReference type="SAM" id="SignalP"/>
    </source>
</evidence>
<evidence type="ECO:0000256" key="1">
    <source>
        <dbReference type="SAM" id="MobiDB-lite"/>
    </source>
</evidence>
<dbReference type="Pfam" id="PF13248">
    <property type="entry name" value="Zn_ribbon_3"/>
    <property type="match status" value="1"/>
</dbReference>
<keyword evidence="2" id="KW-0812">Transmembrane</keyword>
<dbReference type="RefSeq" id="WP_013561074.1">
    <property type="nucleotide sequence ID" value="NC_014960.1"/>
</dbReference>
<gene>
    <name evidence="5" type="ordered locus">ANT_26960</name>
</gene>
<feature type="signal peptide" evidence="3">
    <location>
        <begin position="1"/>
        <end position="23"/>
    </location>
</feature>
<keyword evidence="6" id="KW-1185">Reference proteome</keyword>
<accession>E8N0H3</accession>
<dbReference type="Proteomes" id="UP000008922">
    <property type="component" value="Chromosome"/>
</dbReference>
<dbReference type="OrthoDB" id="1793330at2"/>
<keyword evidence="3" id="KW-0732">Signal</keyword>
<dbReference type="HOGENOM" id="CLU_905026_0_0_0"/>
<evidence type="ECO:0000313" key="6">
    <source>
        <dbReference type="Proteomes" id="UP000008922"/>
    </source>
</evidence>
<dbReference type="InterPro" id="IPR059113">
    <property type="entry name" value="Znf_ribbon"/>
</dbReference>
<evidence type="ECO:0000256" key="2">
    <source>
        <dbReference type="SAM" id="Phobius"/>
    </source>
</evidence>
<feature type="chain" id="PRO_5003228580" description="Putative zinc-ribbon domain-containing protein" evidence="3">
    <location>
        <begin position="24"/>
        <end position="307"/>
    </location>
</feature>
<keyword evidence="2" id="KW-0472">Membrane</keyword>
<reference evidence="5 6" key="1">
    <citation type="submission" date="2010-12" db="EMBL/GenBank/DDBJ databases">
        <title>Whole genome sequence of Anaerolinea thermophila UNI-1.</title>
        <authorList>
            <person name="Narita-Yamada S."/>
            <person name="Kishi E."/>
            <person name="Watanabe Y."/>
            <person name="Takasaki K."/>
            <person name="Ankai A."/>
            <person name="Oguchi A."/>
            <person name="Fukui S."/>
            <person name="Takahashi M."/>
            <person name="Yashiro I."/>
            <person name="Hosoyama A."/>
            <person name="Sekiguchi Y."/>
            <person name="Hanada S."/>
            <person name="Fujita N."/>
        </authorList>
    </citation>
    <scope>NUCLEOTIDE SEQUENCE [LARGE SCALE GENOMIC DNA]</scope>
    <source>
        <strain evidence="6">DSM 14523 / JCM 11388 / NBRC 100420 / UNI-1</strain>
    </source>
</reference>
<dbReference type="InParanoid" id="E8N0H3"/>
<name>E8N0H3_ANATU</name>
<evidence type="ECO:0000313" key="5">
    <source>
        <dbReference type="EMBL" id="BAJ64722.1"/>
    </source>
</evidence>
<evidence type="ECO:0000259" key="4">
    <source>
        <dbReference type="Pfam" id="PF13248"/>
    </source>
</evidence>
<dbReference type="EMBL" id="AP012029">
    <property type="protein sequence ID" value="BAJ64722.1"/>
    <property type="molecule type" value="Genomic_DNA"/>
</dbReference>
<protein>
    <recommendedName>
        <fullName evidence="4">Putative zinc-ribbon domain-containing protein</fullName>
    </recommendedName>
</protein>
<organism evidence="5 6">
    <name type="scientific">Anaerolinea thermophila (strain DSM 14523 / JCM 11388 / NBRC 100420 / UNI-1)</name>
    <dbReference type="NCBI Taxonomy" id="926569"/>
    <lineage>
        <taxon>Bacteria</taxon>
        <taxon>Bacillati</taxon>
        <taxon>Chloroflexota</taxon>
        <taxon>Anaerolineae</taxon>
        <taxon>Anaerolineales</taxon>
        <taxon>Anaerolineaceae</taxon>
        <taxon>Anaerolinea</taxon>
    </lineage>
</organism>
<dbReference type="STRING" id="926569.ANT_26960"/>
<dbReference type="eggNOG" id="ENOG5033AYZ">
    <property type="taxonomic scope" value="Bacteria"/>
</dbReference>
<dbReference type="AlphaFoldDB" id="E8N0H3"/>
<sequence length="307" mass="34188">MRRRLYLLLTLLLLVISAFPVQAQAQEIRFQNVEVLVWPEYDRERSVLVIYRITLGGDVKLPAEITLPMPAAAKTPHAVAEQNENGLFNVDYTLSSVQNNMIWVTFLATVPQIHLEYYDPTLEVSDTSRVYRFRYLMPYPTDNLVLEIQRPRTATALTLDPPGGTSQQGTDGLTYYGVVVGEVKANLPVNLKITYQKSDDELTQPNTFEPVAPAEAVSESTPGKLNFTEVIPWAVGALGLVMVIAAGWMFLQARKESEETPMKRHKPSRTAKPDSSGNEALYCPQCGKRAAPGDLFCRSCGTRLPRG</sequence>
<dbReference type="KEGG" id="atm:ANT_26960"/>
<proteinExistence type="predicted"/>
<feature type="region of interest" description="Disordered" evidence="1">
    <location>
        <begin position="257"/>
        <end position="278"/>
    </location>
</feature>
<feature type="transmembrane region" description="Helical" evidence="2">
    <location>
        <begin position="230"/>
        <end position="251"/>
    </location>
</feature>
<keyword evidence="2" id="KW-1133">Transmembrane helix</keyword>
<feature type="domain" description="Putative zinc-ribbon" evidence="4">
    <location>
        <begin position="282"/>
        <end position="304"/>
    </location>
</feature>